<accession>A0ACD3A520</accession>
<sequence>MDGTVVVPVFNLNTRSPTRHVMCRYDITLIYEGKTNTRVYELQRAAISARLLLNGNTIQDVEQCKTIVNEGPTGRIRWKLGGYFATQPTLSSFAIYVSLKSPKQERTILEAKFHQQFIQALQGGYTWDIVASKFLDDGFSLSLETHHFHPSYERVDIFHETKTGTTFLHMNSFLDDHDASLEREKQLVQDLLDLPSSETRAIVLLINGFHLISRHQFQLISHHRHTASVTYCDLAIQAISAACAYSQSIRRQWEPDLCEFLFFRCTRPDGHLFLDNAIDVLKGLDSVSLAETAMEKIGLLHNIFGVLLGQNRFDYAAIALPVLMPSLRVLATEHRTKIIALVVHRALVLCIRANWDMKETLSILDLILPVTALHLPEEHAAYLIVRAEYYIDLYEGGGELGRDSVVTAIDDLQTHLLRYGKPNALNVQNKLYSLLEKASSFLLQAGSALTELDFTGPVRMLAIFYILGIAYGWEGSRSTMSLVIVPFMDLFTGFRYRRPLRSLTVPLHSLTAQNAKKFIQAIYAEHVALEDSDVDLLTKLLLRQIDFTLVTLTPSAAPQPRILAAIKYSLSSAGPPRDELALMRVMVAAPAARFYDLPITLRAYQLLMAAHEIWAPISAPLSVRQTFYRFATFMVHDAISGLPWPGVKSSTYVHHSSKLPRSTPK</sequence>
<evidence type="ECO:0000313" key="1">
    <source>
        <dbReference type="EMBL" id="TFK60778.1"/>
    </source>
</evidence>
<dbReference type="EMBL" id="ML208733">
    <property type="protein sequence ID" value="TFK60778.1"/>
    <property type="molecule type" value="Genomic_DNA"/>
</dbReference>
<reference evidence="1 2" key="1">
    <citation type="journal article" date="2019" name="Nat. Ecol. Evol.">
        <title>Megaphylogeny resolves global patterns of mushroom evolution.</title>
        <authorList>
            <person name="Varga T."/>
            <person name="Krizsan K."/>
            <person name="Foldi C."/>
            <person name="Dima B."/>
            <person name="Sanchez-Garcia M."/>
            <person name="Sanchez-Ramirez S."/>
            <person name="Szollosi G.J."/>
            <person name="Szarkandi J.G."/>
            <person name="Papp V."/>
            <person name="Albert L."/>
            <person name="Andreopoulos W."/>
            <person name="Angelini C."/>
            <person name="Antonin V."/>
            <person name="Barry K.W."/>
            <person name="Bougher N.L."/>
            <person name="Buchanan P."/>
            <person name="Buyck B."/>
            <person name="Bense V."/>
            <person name="Catcheside P."/>
            <person name="Chovatia M."/>
            <person name="Cooper J."/>
            <person name="Damon W."/>
            <person name="Desjardin D."/>
            <person name="Finy P."/>
            <person name="Geml J."/>
            <person name="Haridas S."/>
            <person name="Hughes K."/>
            <person name="Justo A."/>
            <person name="Karasinski D."/>
            <person name="Kautmanova I."/>
            <person name="Kiss B."/>
            <person name="Kocsube S."/>
            <person name="Kotiranta H."/>
            <person name="LaButti K.M."/>
            <person name="Lechner B.E."/>
            <person name="Liimatainen K."/>
            <person name="Lipzen A."/>
            <person name="Lukacs Z."/>
            <person name="Mihaltcheva S."/>
            <person name="Morgado L.N."/>
            <person name="Niskanen T."/>
            <person name="Noordeloos M.E."/>
            <person name="Ohm R.A."/>
            <person name="Ortiz-Santana B."/>
            <person name="Ovrebo C."/>
            <person name="Racz N."/>
            <person name="Riley R."/>
            <person name="Savchenko A."/>
            <person name="Shiryaev A."/>
            <person name="Soop K."/>
            <person name="Spirin V."/>
            <person name="Szebenyi C."/>
            <person name="Tomsovsky M."/>
            <person name="Tulloss R.E."/>
            <person name="Uehling J."/>
            <person name="Grigoriev I.V."/>
            <person name="Vagvolgyi C."/>
            <person name="Papp T."/>
            <person name="Martin F.M."/>
            <person name="Miettinen O."/>
            <person name="Hibbett D.S."/>
            <person name="Nagy L.G."/>
        </authorList>
    </citation>
    <scope>NUCLEOTIDE SEQUENCE [LARGE SCALE GENOMIC DNA]</scope>
    <source>
        <strain evidence="1 2">NL-1719</strain>
    </source>
</reference>
<keyword evidence="2" id="KW-1185">Reference proteome</keyword>
<protein>
    <submittedName>
        <fullName evidence="1">Uncharacterized protein</fullName>
    </submittedName>
</protein>
<organism evidence="1 2">
    <name type="scientific">Pluteus cervinus</name>
    <dbReference type="NCBI Taxonomy" id="181527"/>
    <lineage>
        <taxon>Eukaryota</taxon>
        <taxon>Fungi</taxon>
        <taxon>Dikarya</taxon>
        <taxon>Basidiomycota</taxon>
        <taxon>Agaricomycotina</taxon>
        <taxon>Agaricomycetes</taxon>
        <taxon>Agaricomycetidae</taxon>
        <taxon>Agaricales</taxon>
        <taxon>Pluteineae</taxon>
        <taxon>Pluteaceae</taxon>
        <taxon>Pluteus</taxon>
    </lineage>
</organism>
<proteinExistence type="predicted"/>
<evidence type="ECO:0000313" key="2">
    <source>
        <dbReference type="Proteomes" id="UP000308600"/>
    </source>
</evidence>
<name>A0ACD3A520_9AGAR</name>
<gene>
    <name evidence="1" type="ORF">BDN72DRAFT_904689</name>
</gene>
<dbReference type="Proteomes" id="UP000308600">
    <property type="component" value="Unassembled WGS sequence"/>
</dbReference>